<feature type="compositionally biased region" description="Basic and acidic residues" evidence="1">
    <location>
        <begin position="91"/>
        <end position="105"/>
    </location>
</feature>
<dbReference type="Gene3D" id="3.30.1490.480">
    <property type="entry name" value="Endolytic murein transglycosylase"/>
    <property type="match status" value="1"/>
</dbReference>
<keyword evidence="2" id="KW-0472">Membrane</keyword>
<comment type="caution">
    <text evidence="3">The sequence shown here is derived from an EMBL/GenBank/DDBJ whole genome shotgun (WGS) entry which is preliminary data.</text>
</comment>
<evidence type="ECO:0000256" key="2">
    <source>
        <dbReference type="SAM" id="Phobius"/>
    </source>
</evidence>
<dbReference type="RefSeq" id="WP_188891176.1">
    <property type="nucleotide sequence ID" value="NZ_BMHY01000009.1"/>
</dbReference>
<keyword evidence="2" id="KW-1133">Transmembrane helix</keyword>
<dbReference type="EMBL" id="BMHY01000009">
    <property type="protein sequence ID" value="GGG80567.1"/>
    <property type="molecule type" value="Genomic_DNA"/>
</dbReference>
<evidence type="ECO:0008006" key="5">
    <source>
        <dbReference type="Google" id="ProtNLM"/>
    </source>
</evidence>
<accession>A0A917HJF1</accession>
<evidence type="ECO:0000313" key="3">
    <source>
        <dbReference type="EMBL" id="GGG80567.1"/>
    </source>
</evidence>
<organism evidence="3 4">
    <name type="scientific">Paenibacillus radicis</name>
    <name type="common">ex Gao et al. 2016</name>
    <dbReference type="NCBI Taxonomy" id="1737354"/>
    <lineage>
        <taxon>Bacteria</taxon>
        <taxon>Bacillati</taxon>
        <taxon>Bacillota</taxon>
        <taxon>Bacilli</taxon>
        <taxon>Bacillales</taxon>
        <taxon>Paenibacillaceae</taxon>
        <taxon>Paenibacillus</taxon>
    </lineage>
</organism>
<name>A0A917HJF1_9BACL</name>
<keyword evidence="4" id="KW-1185">Reference proteome</keyword>
<feature type="compositionally biased region" description="Low complexity" evidence="1">
    <location>
        <begin position="75"/>
        <end position="90"/>
    </location>
</feature>
<feature type="transmembrane region" description="Helical" evidence="2">
    <location>
        <begin position="6"/>
        <end position="25"/>
    </location>
</feature>
<evidence type="ECO:0000313" key="4">
    <source>
        <dbReference type="Proteomes" id="UP000600247"/>
    </source>
</evidence>
<protein>
    <recommendedName>
        <fullName evidence="5">Endolytic transglycosylase MltG</fullName>
    </recommendedName>
</protein>
<reference evidence="3 4" key="1">
    <citation type="journal article" date="2014" name="Int. J. Syst. Evol. Microbiol.">
        <title>Complete genome sequence of Corynebacterium casei LMG S-19264T (=DSM 44701T), isolated from a smear-ripened cheese.</title>
        <authorList>
            <consortium name="US DOE Joint Genome Institute (JGI-PGF)"/>
            <person name="Walter F."/>
            <person name="Albersmeier A."/>
            <person name="Kalinowski J."/>
            <person name="Ruckert C."/>
        </authorList>
    </citation>
    <scope>NUCLEOTIDE SEQUENCE [LARGE SCALE GENOMIC DNA]</scope>
    <source>
        <strain evidence="3 4">CGMCC 1.15286</strain>
    </source>
</reference>
<sequence length="194" mass="20910">MLKNRMFLTGLGMGIIVGALLLQLLQIGEQSQAKLGESLFSGDEKQYSQQELDAAVAAARQEKTPDKPAISPAGTEATAVPSATPVTTTQPEKEPPSTEKPKQNEEPEAPVQELILQIKGGMNLTGTAKLLADNGLIEDEAAFIAAMKRSKKPTVRAGYFLFKGKPQLQEIISIIKSDPLTKEERAELKARGIE</sequence>
<dbReference type="Proteomes" id="UP000600247">
    <property type="component" value="Unassembled WGS sequence"/>
</dbReference>
<feature type="region of interest" description="Disordered" evidence="1">
    <location>
        <begin position="51"/>
        <end position="109"/>
    </location>
</feature>
<keyword evidence="2" id="KW-0812">Transmembrane</keyword>
<gene>
    <name evidence="3" type="ORF">GCM10010918_42170</name>
</gene>
<dbReference type="AlphaFoldDB" id="A0A917HJF1"/>
<evidence type="ECO:0000256" key="1">
    <source>
        <dbReference type="SAM" id="MobiDB-lite"/>
    </source>
</evidence>
<proteinExistence type="predicted"/>